<keyword evidence="3" id="KW-0285">Flavoprotein</keyword>
<feature type="domain" description="FAD-binding FR-type" evidence="10">
    <location>
        <begin position="301"/>
        <end position="534"/>
    </location>
</feature>
<dbReference type="GO" id="GO:0003958">
    <property type="term" value="F:NADPH-hemoprotein reductase activity"/>
    <property type="evidence" value="ECO:0007669"/>
    <property type="project" value="TreeGrafter"/>
</dbReference>
<dbReference type="SUPFAM" id="SSF52343">
    <property type="entry name" value="Ferredoxin reductase-like, C-terminal NADP-linked domain"/>
    <property type="match status" value="1"/>
</dbReference>
<dbReference type="PROSITE" id="PS50902">
    <property type="entry name" value="FLAVODOXIN_LIKE"/>
    <property type="match status" value="1"/>
</dbReference>
<comment type="cofactor">
    <cofactor evidence="2">
        <name>FAD</name>
        <dbReference type="ChEBI" id="CHEBI:57692"/>
    </cofactor>
</comment>
<organism evidence="11 12">
    <name type="scientific">Angomonas deanei</name>
    <dbReference type="NCBI Taxonomy" id="59799"/>
    <lineage>
        <taxon>Eukaryota</taxon>
        <taxon>Discoba</taxon>
        <taxon>Euglenozoa</taxon>
        <taxon>Kinetoplastea</taxon>
        <taxon>Metakinetoplastina</taxon>
        <taxon>Trypanosomatida</taxon>
        <taxon>Trypanosomatidae</taxon>
        <taxon>Strigomonadinae</taxon>
        <taxon>Angomonas</taxon>
    </lineage>
</organism>
<dbReference type="PANTHER" id="PTHR19384">
    <property type="entry name" value="NITRIC OXIDE SYNTHASE-RELATED"/>
    <property type="match status" value="1"/>
</dbReference>
<protein>
    <submittedName>
        <fullName evidence="11">Flavodoxin/FAD binding domain containing protein, putative</fullName>
    </submittedName>
</protein>
<evidence type="ECO:0000313" key="11">
    <source>
        <dbReference type="EMBL" id="CAD2216780.1"/>
    </source>
</evidence>
<dbReference type="InterPro" id="IPR017938">
    <property type="entry name" value="Riboflavin_synthase-like_b-brl"/>
</dbReference>
<evidence type="ECO:0000256" key="1">
    <source>
        <dbReference type="ARBA" id="ARBA00001917"/>
    </source>
</evidence>
<dbReference type="EMBL" id="LR877151">
    <property type="protein sequence ID" value="CAD2216780.1"/>
    <property type="molecule type" value="Genomic_DNA"/>
</dbReference>
<dbReference type="PRINTS" id="PR00369">
    <property type="entry name" value="FLAVODOXIN"/>
</dbReference>
<evidence type="ECO:0000256" key="6">
    <source>
        <dbReference type="ARBA" id="ARBA00022857"/>
    </source>
</evidence>
<dbReference type="SUPFAM" id="SSF63380">
    <property type="entry name" value="Riboflavin synthase domain-like"/>
    <property type="match status" value="1"/>
</dbReference>
<dbReference type="InterPro" id="IPR003097">
    <property type="entry name" value="CysJ-like_FAD-binding"/>
</dbReference>
<evidence type="ECO:0000256" key="3">
    <source>
        <dbReference type="ARBA" id="ARBA00022630"/>
    </source>
</evidence>
<evidence type="ECO:0000256" key="2">
    <source>
        <dbReference type="ARBA" id="ARBA00001974"/>
    </source>
</evidence>
<feature type="region of interest" description="Disordered" evidence="8">
    <location>
        <begin position="278"/>
        <end position="301"/>
    </location>
</feature>
<dbReference type="Pfam" id="PF00258">
    <property type="entry name" value="Flavodoxin_1"/>
    <property type="match status" value="1"/>
</dbReference>
<keyword evidence="4" id="KW-0288">FMN</keyword>
<dbReference type="Gene3D" id="1.20.990.10">
    <property type="entry name" value="NADPH-cytochrome p450 Reductase, Chain A, domain 3"/>
    <property type="match status" value="1"/>
</dbReference>
<dbReference type="VEuPathDB" id="TriTrypDB:ADEAN_000425800"/>
<dbReference type="PRINTS" id="PR00371">
    <property type="entry name" value="FPNCR"/>
</dbReference>
<keyword evidence="7" id="KW-0560">Oxidoreductase</keyword>
<evidence type="ECO:0000256" key="8">
    <source>
        <dbReference type="SAM" id="MobiDB-lite"/>
    </source>
</evidence>
<keyword evidence="5" id="KW-0274">FAD</keyword>
<dbReference type="InterPro" id="IPR001709">
    <property type="entry name" value="Flavoprot_Pyr_Nucl_cyt_Rdtase"/>
</dbReference>
<name>A0A7G2CA85_9TRYP</name>
<evidence type="ECO:0000256" key="5">
    <source>
        <dbReference type="ARBA" id="ARBA00022827"/>
    </source>
</evidence>
<dbReference type="InterPro" id="IPR017927">
    <property type="entry name" value="FAD-bd_FR_type"/>
</dbReference>
<dbReference type="InterPro" id="IPR029039">
    <property type="entry name" value="Flavoprotein-like_sf"/>
</dbReference>
<dbReference type="InterPro" id="IPR001094">
    <property type="entry name" value="Flavdoxin-like"/>
</dbReference>
<dbReference type="InterPro" id="IPR023173">
    <property type="entry name" value="NADPH_Cyt_P450_Rdtase_alpha"/>
</dbReference>
<dbReference type="Gene3D" id="2.40.30.10">
    <property type="entry name" value="Translation factors"/>
    <property type="match status" value="1"/>
</dbReference>
<evidence type="ECO:0000259" key="10">
    <source>
        <dbReference type="PROSITE" id="PS51384"/>
    </source>
</evidence>
<evidence type="ECO:0000256" key="4">
    <source>
        <dbReference type="ARBA" id="ARBA00022643"/>
    </source>
</evidence>
<evidence type="ECO:0000313" key="12">
    <source>
        <dbReference type="Proteomes" id="UP000515908"/>
    </source>
</evidence>
<dbReference type="Gene3D" id="3.40.50.80">
    <property type="entry name" value="Nucleotide-binding domain of ferredoxin-NADP reductase (FNR) module"/>
    <property type="match status" value="1"/>
</dbReference>
<dbReference type="GO" id="GO:0010181">
    <property type="term" value="F:FMN binding"/>
    <property type="evidence" value="ECO:0007669"/>
    <property type="project" value="InterPro"/>
</dbReference>
<dbReference type="InterPro" id="IPR039261">
    <property type="entry name" value="FNR_nucleotide-bd"/>
</dbReference>
<dbReference type="GO" id="GO:0050660">
    <property type="term" value="F:flavin adenine dinucleotide binding"/>
    <property type="evidence" value="ECO:0007669"/>
    <property type="project" value="TreeGrafter"/>
</dbReference>
<evidence type="ECO:0000256" key="7">
    <source>
        <dbReference type="ARBA" id="ARBA00023002"/>
    </source>
</evidence>
<proteinExistence type="predicted"/>
<sequence length="723" mass="80185">MSSSNNNSNKYRAVLALTATVTAAAVLYYRSQGTDKDQFAKRYANRLRKSSIAGEGAAEDGDIFGCHHARVKVVYGSESGNAENLAKGLVMQLNDHGIGAALVEPSSWSYLERYLYSSSASKFPLLSSAPLTQDVPMKKKDIFIFVVSTAGEGEPAANYMTLFFEILRQYESYNAAVEKDKNTIPPFRNVAFAVFGLGDSSYKYYCRSGTTTNLCLKKAGGCELLRMGFGDAKRDTTEDLFDAWTNRLMEVLKADCGIKVTQGSTKPPKRSTELVLTPNTASASDEPVYPGPPLGTAPSLHTPSKVLLKRMEQLSATRKEDGSAVHRVTFEIKDTSVAYEAGDHFGIYPSNPPEAVDRLIRLLSLKEEEVNSLTQLRPLGAGLKANLLPKQVTLRNVLTHYMDLCGKPRRFVLRVLAKYCSDNKERATMEELLKAPEEGRPVPNASGTLRTVLDYMERFPSCCSIPLGHLLEIMPRIQVRYYSIGSDPSTHPGEIQLYIRFREDGLTSGYLKNRLQPGKDHVYAYVRTSTFHLPSKIDDVPMLLIGPGTGSAAMVGLCFRREAIMRENPSGKYGPCVFFFGARTKEEYFIKEEVERWSLSPKEIQSYDAAHPEANSTAAVRAMPGKGPLSQPVITLLDCAFSRETEEKVYVTNLLQKHEAQVLEILRGDVGRIYVSGDATNMAKDVDKALIELLVADRGCGKPEAVAHLRQMERDKRYQKDVY</sequence>
<dbReference type="InterPro" id="IPR008254">
    <property type="entry name" value="Flavodoxin/NO_synth"/>
</dbReference>
<keyword evidence="6" id="KW-0521">NADP</keyword>
<dbReference type="GO" id="GO:0005829">
    <property type="term" value="C:cytosol"/>
    <property type="evidence" value="ECO:0007669"/>
    <property type="project" value="TreeGrafter"/>
</dbReference>
<gene>
    <name evidence="11" type="ORF">ADEAN_000425800</name>
</gene>
<dbReference type="PROSITE" id="PS51384">
    <property type="entry name" value="FAD_FR"/>
    <property type="match status" value="1"/>
</dbReference>
<comment type="cofactor">
    <cofactor evidence="1">
        <name>FMN</name>
        <dbReference type="ChEBI" id="CHEBI:58210"/>
    </cofactor>
</comment>
<dbReference type="Proteomes" id="UP000515908">
    <property type="component" value="Chromosome 07"/>
</dbReference>
<reference evidence="11 12" key="1">
    <citation type="submission" date="2020-08" db="EMBL/GenBank/DDBJ databases">
        <authorList>
            <person name="Newling K."/>
            <person name="Davey J."/>
            <person name="Forrester S."/>
        </authorList>
    </citation>
    <scope>NUCLEOTIDE SEQUENCE [LARGE SCALE GENOMIC DNA]</scope>
    <source>
        <strain evidence="12">Crithidia deanei Carvalho (ATCC PRA-265)</strain>
    </source>
</reference>
<dbReference type="AlphaFoldDB" id="A0A7G2CA85"/>
<dbReference type="Pfam" id="PF00667">
    <property type="entry name" value="FAD_binding_1"/>
    <property type="match status" value="1"/>
</dbReference>
<dbReference type="PANTHER" id="PTHR19384:SF125">
    <property type="entry name" value="P450 REDUCTASE, PUTATIVE-RELATED"/>
    <property type="match status" value="1"/>
</dbReference>
<dbReference type="SUPFAM" id="SSF52218">
    <property type="entry name" value="Flavoproteins"/>
    <property type="match status" value="1"/>
</dbReference>
<dbReference type="Gene3D" id="3.40.50.360">
    <property type="match status" value="1"/>
</dbReference>
<evidence type="ECO:0000259" key="9">
    <source>
        <dbReference type="PROSITE" id="PS50902"/>
    </source>
</evidence>
<accession>A0A7G2CA85</accession>
<feature type="domain" description="Flavodoxin-like" evidence="9">
    <location>
        <begin position="71"/>
        <end position="249"/>
    </location>
</feature>
<keyword evidence="12" id="KW-1185">Reference proteome</keyword>